<dbReference type="InterPro" id="IPR023780">
    <property type="entry name" value="Chromo_domain"/>
</dbReference>
<dbReference type="InterPro" id="IPR016197">
    <property type="entry name" value="Chromo-like_dom_sf"/>
</dbReference>
<proteinExistence type="predicted"/>
<feature type="compositionally biased region" description="Low complexity" evidence="3">
    <location>
        <begin position="281"/>
        <end position="290"/>
    </location>
</feature>
<dbReference type="STRING" id="205917.A0A4Y9ZD43"/>
<feature type="region of interest" description="Disordered" evidence="3">
    <location>
        <begin position="355"/>
        <end position="382"/>
    </location>
</feature>
<dbReference type="CDD" id="cd18968">
    <property type="entry name" value="chromodomain"/>
    <property type="match status" value="1"/>
</dbReference>
<dbReference type="PANTHER" id="PTHR22812">
    <property type="entry name" value="CHROMOBOX PROTEIN"/>
    <property type="match status" value="1"/>
</dbReference>
<feature type="compositionally biased region" description="Polar residues" evidence="3">
    <location>
        <begin position="311"/>
        <end position="323"/>
    </location>
</feature>
<evidence type="ECO:0000256" key="2">
    <source>
        <dbReference type="ARBA" id="ARBA00023242"/>
    </source>
</evidence>
<evidence type="ECO:0000256" key="3">
    <source>
        <dbReference type="SAM" id="MobiDB-lite"/>
    </source>
</evidence>
<comment type="caution">
    <text evidence="5">The sequence shown here is derived from an EMBL/GenBank/DDBJ whole genome shotgun (WGS) entry which is preliminary data.</text>
</comment>
<sequence>MTRKSCLRNARDRDASKAMTPRSSPKAPASTMPDEEYEVETVLRAKIFKRGSYRGWKFLIKWKGYGDADNTWEPADSFEGSADEVLSTFWERVNTGGRDISDSSNFKHGEEFFPLGPPARKSKKSRATDTAPRGSSSDKAPVGVATPDVATASTKSKAKRPRPSDLTDSVPKKRGRTAGGAKPNNDASKNQDEPQVDASEKREQGSHHSHSLVPDSEDEIMLVGSPQASPSTKRHAKPLAAPATRDTLPLRDVKPGPGRSSKGLNHKSSSLLTGTKQGLATVPRTRTVPVKVEIPAHEDRHEPDDGAPVNDPTNKGSEPTAPQDTPAMPPPTLLELAGLDDCDLGAFSDYDEEPVPEAASAATHTEKLAEQTPESTSQSSAAKPFKVMSSIFGAVWGGSTIFGPFGLASSSARSAAMPASTEKPSEPSSIPYLVSLDPARAVPVTLKDISAPSSLGSTLLDTILKPGPKGPPGKLYRHSAASSVLNTLNTGGFSARMVPHESATEDQRSLFANLQAQLDDDGLFIFVVGPETLACCASTNKALCEKLRIAPAIQGLSGTVMVSHVQLADHCAFADAAMQAEPIRW</sequence>
<feature type="compositionally biased region" description="Polar residues" evidence="3">
    <location>
        <begin position="372"/>
        <end position="381"/>
    </location>
</feature>
<keyword evidence="2" id="KW-0539">Nucleus</keyword>
<dbReference type="InterPro" id="IPR000953">
    <property type="entry name" value="Chromo/chromo_shadow_dom"/>
</dbReference>
<feature type="domain" description="Chromo" evidence="4">
    <location>
        <begin position="37"/>
        <end position="101"/>
    </location>
</feature>
<dbReference type="SMART" id="SM00298">
    <property type="entry name" value="CHROMO"/>
    <property type="match status" value="1"/>
</dbReference>
<dbReference type="InterPro" id="IPR051219">
    <property type="entry name" value="Heterochromatin_chromo-domain"/>
</dbReference>
<dbReference type="GO" id="GO:0006338">
    <property type="term" value="P:chromatin remodeling"/>
    <property type="evidence" value="ECO:0007669"/>
    <property type="project" value="UniProtKB-ARBA"/>
</dbReference>
<feature type="compositionally biased region" description="Basic and acidic residues" evidence="3">
    <location>
        <begin position="99"/>
        <end position="111"/>
    </location>
</feature>
<dbReference type="Gene3D" id="2.40.50.40">
    <property type="match status" value="1"/>
</dbReference>
<name>A0A4Y9ZD43_9AGAM</name>
<protein>
    <recommendedName>
        <fullName evidence="4">Chromo domain-containing protein</fullName>
    </recommendedName>
</protein>
<evidence type="ECO:0000313" key="5">
    <source>
        <dbReference type="EMBL" id="TFY72685.1"/>
    </source>
</evidence>
<keyword evidence="6" id="KW-1185">Reference proteome</keyword>
<feature type="compositionally biased region" description="Polar residues" evidence="3">
    <location>
        <begin position="262"/>
        <end position="278"/>
    </location>
</feature>
<dbReference type="Pfam" id="PF00385">
    <property type="entry name" value="Chromo"/>
    <property type="match status" value="1"/>
</dbReference>
<dbReference type="AlphaFoldDB" id="A0A4Y9ZD43"/>
<reference evidence="5 6" key="1">
    <citation type="submission" date="2019-02" db="EMBL/GenBank/DDBJ databases">
        <title>Genome sequencing of the rare red list fungi Dentipellis fragilis.</title>
        <authorList>
            <person name="Buettner E."/>
            <person name="Kellner H."/>
        </authorList>
    </citation>
    <scope>NUCLEOTIDE SEQUENCE [LARGE SCALE GENOMIC DNA]</scope>
    <source>
        <strain evidence="5 6">DSM 105465</strain>
    </source>
</reference>
<feature type="region of interest" description="Disordered" evidence="3">
    <location>
        <begin position="1"/>
        <end position="36"/>
    </location>
</feature>
<evidence type="ECO:0000256" key="1">
    <source>
        <dbReference type="ARBA" id="ARBA00004123"/>
    </source>
</evidence>
<gene>
    <name evidence="5" type="ORF">EVG20_g353</name>
</gene>
<dbReference type="OrthoDB" id="3268967at2759"/>
<comment type="subcellular location">
    <subcellularLocation>
        <location evidence="1">Nucleus</location>
    </subcellularLocation>
</comment>
<evidence type="ECO:0000313" key="6">
    <source>
        <dbReference type="Proteomes" id="UP000298327"/>
    </source>
</evidence>
<accession>A0A4Y9ZD43</accession>
<dbReference type="Proteomes" id="UP000298327">
    <property type="component" value="Unassembled WGS sequence"/>
</dbReference>
<feature type="region of interest" description="Disordered" evidence="3">
    <location>
        <begin position="97"/>
        <end position="336"/>
    </location>
</feature>
<organism evidence="5 6">
    <name type="scientific">Dentipellis fragilis</name>
    <dbReference type="NCBI Taxonomy" id="205917"/>
    <lineage>
        <taxon>Eukaryota</taxon>
        <taxon>Fungi</taxon>
        <taxon>Dikarya</taxon>
        <taxon>Basidiomycota</taxon>
        <taxon>Agaricomycotina</taxon>
        <taxon>Agaricomycetes</taxon>
        <taxon>Russulales</taxon>
        <taxon>Hericiaceae</taxon>
        <taxon>Dentipellis</taxon>
    </lineage>
</organism>
<dbReference type="GO" id="GO:0005634">
    <property type="term" value="C:nucleus"/>
    <property type="evidence" value="ECO:0007669"/>
    <property type="project" value="UniProtKB-SubCell"/>
</dbReference>
<dbReference type="PROSITE" id="PS50013">
    <property type="entry name" value="CHROMO_2"/>
    <property type="match status" value="1"/>
</dbReference>
<evidence type="ECO:0000259" key="4">
    <source>
        <dbReference type="PROSITE" id="PS50013"/>
    </source>
</evidence>
<dbReference type="SUPFAM" id="SSF54160">
    <property type="entry name" value="Chromo domain-like"/>
    <property type="match status" value="1"/>
</dbReference>
<feature type="compositionally biased region" description="Basic and acidic residues" evidence="3">
    <location>
        <begin position="294"/>
        <end position="304"/>
    </location>
</feature>
<dbReference type="EMBL" id="SEOQ01000008">
    <property type="protein sequence ID" value="TFY72685.1"/>
    <property type="molecule type" value="Genomic_DNA"/>
</dbReference>